<dbReference type="Pfam" id="PF03999">
    <property type="entry name" value="MAP65_ASE1"/>
    <property type="match status" value="1"/>
</dbReference>
<evidence type="ECO:0000256" key="1">
    <source>
        <dbReference type="SAM" id="MobiDB-lite"/>
    </source>
</evidence>
<feature type="region of interest" description="Disordered" evidence="1">
    <location>
        <begin position="603"/>
        <end position="626"/>
    </location>
</feature>
<dbReference type="GO" id="GO:0008017">
    <property type="term" value="F:microtubule binding"/>
    <property type="evidence" value="ECO:0007669"/>
    <property type="project" value="InterPro"/>
</dbReference>
<dbReference type="AlphaFoldDB" id="A0A8J9ZPL3"/>
<dbReference type="PANTHER" id="PTHR19321">
    <property type="entry name" value="PROTEIN REGULATOR OF CYTOKINESIS 1 PRC1-RELATED"/>
    <property type="match status" value="1"/>
</dbReference>
<dbReference type="GO" id="GO:0051256">
    <property type="term" value="P:mitotic spindle midzone assembly"/>
    <property type="evidence" value="ECO:0007669"/>
    <property type="project" value="TreeGrafter"/>
</dbReference>
<accession>A0A8J9ZPL3</accession>
<evidence type="ECO:0000313" key="2">
    <source>
        <dbReference type="EMBL" id="CAH1257827.1"/>
    </source>
</evidence>
<keyword evidence="3" id="KW-1185">Reference proteome</keyword>
<dbReference type="GO" id="GO:1990023">
    <property type="term" value="C:mitotic spindle midzone"/>
    <property type="evidence" value="ECO:0007669"/>
    <property type="project" value="TreeGrafter"/>
</dbReference>
<dbReference type="PANTHER" id="PTHR19321:SF41">
    <property type="entry name" value="FASCETTO-RELATED"/>
    <property type="match status" value="1"/>
</dbReference>
<sequence length="626" mass="72590">MKYSTSKSNAEKMANELAHSLEATMGRLQNIWDEIGIMEEQRKDRRKVVLHHLQALLEEMVAEEENLRTRLLQSVEDCGKELLKISKELHVPVYEPEEGLTILTLEKELRIRVDTLSKEKHDRMKQLGSLQEKEQQLCDTLCTTPFYIAPDTVPSNDQLAKLRQHISTLQTEKNTRQEVFLETKRKIITFLDDLDLTPNSSFERDVVCEDEESFVLSSDNMATLKTLCAELEKKQNDLIALASDLRIQVTTLWDRLMVEQSEREAFNRGNQGFKPRVLKALREEIERCRELKLQNIRRYVEGLRAEITQFWNKCYFSQEQRNHFTEFFSDDFTEDLLEVHDQQVASLKQYYDNNRDILKFVEKWEDLWKKMLEFERRANDPSRYNNRGGGLLQEEKERKKVHKLLPKVEEEVSRAIKEYEQKTGQPFLVDGCPFLDYVTAQWNKHNEEKEQEKHRRHVAKAKQLEEEQKNGSRPATTPKRRFLTTPTKTPTKRKMDGTFGPSPSPAKKTPMHHSSVMFASPLHRPPRSCKTVVLQKTPRTPGNRLPKQNRPPLPGSGLRKALAERNTPDRSHAGFSTSTMSGASSGTNTSLMSCGTYSEFSRELPTDCRSSVINSTRSPDEEVVHL</sequence>
<feature type="compositionally biased region" description="Polar residues" evidence="1">
    <location>
        <begin position="608"/>
        <end position="617"/>
    </location>
</feature>
<feature type="region of interest" description="Disordered" evidence="1">
    <location>
        <begin position="536"/>
        <end position="590"/>
    </location>
</feature>
<dbReference type="OrthoDB" id="642895at2759"/>
<organism evidence="2 3">
    <name type="scientific">Branchiostoma lanceolatum</name>
    <name type="common">Common lancelet</name>
    <name type="synonym">Amphioxus lanceolatum</name>
    <dbReference type="NCBI Taxonomy" id="7740"/>
    <lineage>
        <taxon>Eukaryota</taxon>
        <taxon>Metazoa</taxon>
        <taxon>Chordata</taxon>
        <taxon>Cephalochordata</taxon>
        <taxon>Leptocardii</taxon>
        <taxon>Amphioxiformes</taxon>
        <taxon>Branchiostomatidae</taxon>
        <taxon>Branchiostoma</taxon>
    </lineage>
</organism>
<dbReference type="InterPro" id="IPR007145">
    <property type="entry name" value="MAP65_Ase1_PRC1"/>
</dbReference>
<feature type="compositionally biased region" description="Basic and acidic residues" evidence="1">
    <location>
        <begin position="561"/>
        <end position="572"/>
    </location>
</feature>
<protein>
    <submittedName>
        <fullName evidence="2">PRC1 protein</fullName>
    </submittedName>
</protein>
<dbReference type="Proteomes" id="UP000838412">
    <property type="component" value="Chromosome 3"/>
</dbReference>
<reference evidence="2" key="1">
    <citation type="submission" date="2022-01" db="EMBL/GenBank/DDBJ databases">
        <authorList>
            <person name="Braso-Vives M."/>
        </authorList>
    </citation>
    <scope>NUCLEOTIDE SEQUENCE</scope>
</reference>
<dbReference type="GO" id="GO:0005737">
    <property type="term" value="C:cytoplasm"/>
    <property type="evidence" value="ECO:0007669"/>
    <property type="project" value="TreeGrafter"/>
</dbReference>
<gene>
    <name evidence="2" type="primary">PRC1</name>
    <name evidence="2" type="ORF">BLAG_LOCUS15597</name>
</gene>
<dbReference type="EMBL" id="OV696688">
    <property type="protein sequence ID" value="CAH1257827.1"/>
    <property type="molecule type" value="Genomic_DNA"/>
</dbReference>
<proteinExistence type="predicted"/>
<feature type="compositionally biased region" description="Low complexity" evidence="1">
    <location>
        <begin position="574"/>
        <end position="590"/>
    </location>
</feature>
<name>A0A8J9ZPL3_BRALA</name>
<evidence type="ECO:0000313" key="3">
    <source>
        <dbReference type="Proteomes" id="UP000838412"/>
    </source>
</evidence>
<feature type="region of interest" description="Disordered" evidence="1">
    <location>
        <begin position="446"/>
        <end position="512"/>
    </location>
</feature>
<dbReference type="Gene3D" id="1.20.58.1520">
    <property type="match status" value="1"/>
</dbReference>